<accession>A0AAV1GD08</accession>
<sequence length="57" mass="6016">MAAMLMTKSVWGSEDNGALEPPQSARLKPLFQPPRSAAECARLLGKWHGAGRGGPAL</sequence>
<evidence type="ECO:0000313" key="2">
    <source>
        <dbReference type="Proteomes" id="UP001178508"/>
    </source>
</evidence>
<organism evidence="1 2">
    <name type="scientific">Xyrichtys novacula</name>
    <name type="common">Pearly razorfish</name>
    <name type="synonym">Hemipteronotus novacula</name>
    <dbReference type="NCBI Taxonomy" id="13765"/>
    <lineage>
        <taxon>Eukaryota</taxon>
        <taxon>Metazoa</taxon>
        <taxon>Chordata</taxon>
        <taxon>Craniata</taxon>
        <taxon>Vertebrata</taxon>
        <taxon>Euteleostomi</taxon>
        <taxon>Actinopterygii</taxon>
        <taxon>Neopterygii</taxon>
        <taxon>Teleostei</taxon>
        <taxon>Neoteleostei</taxon>
        <taxon>Acanthomorphata</taxon>
        <taxon>Eupercaria</taxon>
        <taxon>Labriformes</taxon>
        <taxon>Labridae</taxon>
        <taxon>Xyrichtys</taxon>
    </lineage>
</organism>
<name>A0AAV1GD08_XYRNO</name>
<dbReference type="AlphaFoldDB" id="A0AAV1GD08"/>
<reference evidence="1" key="1">
    <citation type="submission" date="2023-08" db="EMBL/GenBank/DDBJ databases">
        <authorList>
            <person name="Alioto T."/>
            <person name="Alioto T."/>
            <person name="Gomez Garrido J."/>
        </authorList>
    </citation>
    <scope>NUCLEOTIDE SEQUENCE</scope>
</reference>
<keyword evidence="2" id="KW-1185">Reference proteome</keyword>
<gene>
    <name evidence="1" type="ORF">XNOV1_A028483</name>
</gene>
<dbReference type="EMBL" id="OY660876">
    <property type="protein sequence ID" value="CAJ1071367.1"/>
    <property type="molecule type" value="Genomic_DNA"/>
</dbReference>
<protein>
    <submittedName>
        <fullName evidence="1">LOW QUALITY PROTEIN: beta-crystallin A2</fullName>
    </submittedName>
</protein>
<evidence type="ECO:0000313" key="1">
    <source>
        <dbReference type="EMBL" id="CAJ1071367.1"/>
    </source>
</evidence>
<proteinExistence type="predicted"/>
<dbReference type="Proteomes" id="UP001178508">
    <property type="component" value="Chromosome 13"/>
</dbReference>